<gene>
    <name evidence="2" type="ORF">SPI_07858</name>
</gene>
<name>A0A167P3E9_9HYPO</name>
<keyword evidence="3" id="KW-1185">Reference proteome</keyword>
<feature type="compositionally biased region" description="Pro residues" evidence="1">
    <location>
        <begin position="96"/>
        <end position="113"/>
    </location>
</feature>
<sequence length="130" mass="13291">MPVPIAAFSTFPNAAENLTTHLKPEYDVVHVSTSKEAALSELPALFSGGNAPKALIFAGPTSDEDAAAISSAVTGASSSARIVRLTREDLEAAGVPLPPPGAVPGPPPPGAPRPDPEVFTRLFKQKLAGL</sequence>
<protein>
    <submittedName>
        <fullName evidence="2">Uncharacterized protein</fullName>
    </submittedName>
</protein>
<accession>A0A167P3E9</accession>
<proteinExistence type="predicted"/>
<evidence type="ECO:0000256" key="1">
    <source>
        <dbReference type="SAM" id="MobiDB-lite"/>
    </source>
</evidence>
<dbReference type="Proteomes" id="UP000076874">
    <property type="component" value="Unassembled WGS sequence"/>
</dbReference>
<dbReference type="EMBL" id="AZHD01000017">
    <property type="protein sequence ID" value="OAA56247.1"/>
    <property type="molecule type" value="Genomic_DNA"/>
</dbReference>
<dbReference type="AlphaFoldDB" id="A0A167P3E9"/>
<evidence type="ECO:0000313" key="2">
    <source>
        <dbReference type="EMBL" id="OAA56247.1"/>
    </source>
</evidence>
<evidence type="ECO:0000313" key="3">
    <source>
        <dbReference type="Proteomes" id="UP000076874"/>
    </source>
</evidence>
<dbReference type="OrthoDB" id="3649348at2759"/>
<feature type="region of interest" description="Disordered" evidence="1">
    <location>
        <begin position="93"/>
        <end position="117"/>
    </location>
</feature>
<comment type="caution">
    <text evidence="2">The sequence shown here is derived from an EMBL/GenBank/DDBJ whole genome shotgun (WGS) entry which is preliminary data.</text>
</comment>
<organism evidence="2 3">
    <name type="scientific">Niveomyces insectorum RCEF 264</name>
    <dbReference type="NCBI Taxonomy" id="1081102"/>
    <lineage>
        <taxon>Eukaryota</taxon>
        <taxon>Fungi</taxon>
        <taxon>Dikarya</taxon>
        <taxon>Ascomycota</taxon>
        <taxon>Pezizomycotina</taxon>
        <taxon>Sordariomycetes</taxon>
        <taxon>Hypocreomycetidae</taxon>
        <taxon>Hypocreales</taxon>
        <taxon>Cordycipitaceae</taxon>
        <taxon>Niveomyces</taxon>
    </lineage>
</organism>
<reference evidence="2 3" key="1">
    <citation type="journal article" date="2016" name="Genome Biol. Evol.">
        <title>Divergent and convergent evolution of fungal pathogenicity.</title>
        <authorList>
            <person name="Shang Y."/>
            <person name="Xiao G."/>
            <person name="Zheng P."/>
            <person name="Cen K."/>
            <person name="Zhan S."/>
            <person name="Wang C."/>
        </authorList>
    </citation>
    <scope>NUCLEOTIDE SEQUENCE [LARGE SCALE GENOMIC DNA]</scope>
    <source>
        <strain evidence="2 3">RCEF 264</strain>
    </source>
</reference>